<keyword evidence="3" id="KW-1003">Cell membrane</keyword>
<dbReference type="Pfam" id="PF02472">
    <property type="entry name" value="ExbD"/>
    <property type="match status" value="1"/>
</dbReference>
<organism evidence="9 10">
    <name type="scientific">Acididesulfobacter guangdongensis</name>
    <dbReference type="NCBI Taxonomy" id="2597225"/>
    <lineage>
        <taxon>Bacteria</taxon>
        <taxon>Deltaproteobacteria</taxon>
        <taxon>Candidatus Acidulodesulfobacterales</taxon>
        <taxon>Candidatus Acididesulfobacter</taxon>
    </lineage>
</organism>
<comment type="caution">
    <text evidence="9">The sequence shown here is derived from an EMBL/GenBank/DDBJ whole genome shotgun (WGS) entry which is preliminary data.</text>
</comment>
<keyword evidence="7" id="KW-0813">Transport</keyword>
<evidence type="ECO:0000313" key="10">
    <source>
        <dbReference type="Proteomes" id="UP000316562"/>
    </source>
</evidence>
<sequence length="134" mass="14483">MGNYSYLGNENKKAKIVIIPMIDIMLFLVVFFALIMLRMIPSSGIASQIPHASAVQEMPHPKVLISLFKNGTIKVKGKVLTLNELTSLLRSHNPKKTIVTIAGSKKVSLQHLVSVMSACKKAGVSKIGIAAARS</sequence>
<dbReference type="PANTHER" id="PTHR30558">
    <property type="entry name" value="EXBD MEMBRANE COMPONENT OF PMF-DRIVEN MACROMOLECULE IMPORT SYSTEM"/>
    <property type="match status" value="1"/>
</dbReference>
<evidence type="ECO:0000256" key="1">
    <source>
        <dbReference type="ARBA" id="ARBA00004162"/>
    </source>
</evidence>
<dbReference type="GO" id="GO:0005886">
    <property type="term" value="C:plasma membrane"/>
    <property type="evidence" value="ECO:0007669"/>
    <property type="project" value="UniProtKB-SubCell"/>
</dbReference>
<dbReference type="GO" id="GO:0022857">
    <property type="term" value="F:transmembrane transporter activity"/>
    <property type="evidence" value="ECO:0007669"/>
    <property type="project" value="InterPro"/>
</dbReference>
<dbReference type="EMBL" id="SGBC01000001">
    <property type="protein sequence ID" value="RZD17256.1"/>
    <property type="molecule type" value="Genomic_DNA"/>
</dbReference>
<evidence type="ECO:0000256" key="7">
    <source>
        <dbReference type="RuleBase" id="RU003879"/>
    </source>
</evidence>
<protein>
    <submittedName>
        <fullName evidence="9">Biopolymer transporter ExbD</fullName>
    </submittedName>
</protein>
<evidence type="ECO:0000256" key="2">
    <source>
        <dbReference type="ARBA" id="ARBA00005811"/>
    </source>
</evidence>
<evidence type="ECO:0000256" key="4">
    <source>
        <dbReference type="ARBA" id="ARBA00022692"/>
    </source>
</evidence>
<comment type="subcellular location">
    <subcellularLocation>
        <location evidence="1">Cell membrane</location>
        <topology evidence="1">Single-pass membrane protein</topology>
    </subcellularLocation>
    <subcellularLocation>
        <location evidence="7">Cell membrane</location>
        <topology evidence="7">Single-pass type II membrane protein</topology>
    </subcellularLocation>
</comment>
<gene>
    <name evidence="9" type="ORF">EVJ46_03215</name>
</gene>
<dbReference type="Gene3D" id="3.30.420.270">
    <property type="match status" value="1"/>
</dbReference>
<keyword evidence="6 8" id="KW-0472">Membrane</keyword>
<keyword evidence="7" id="KW-0653">Protein transport</keyword>
<proteinExistence type="inferred from homology"/>
<reference evidence="9 10" key="1">
    <citation type="journal article" date="2019" name="ISME J.">
        <title>Insights into ecological role of a new deltaproteobacterial order Candidatus Acidulodesulfobacterales by metagenomics and metatranscriptomics.</title>
        <authorList>
            <person name="Tan S."/>
            <person name="Liu J."/>
            <person name="Fang Y."/>
            <person name="Hedlund B.P."/>
            <person name="Lian Z.H."/>
            <person name="Huang L.Y."/>
            <person name="Li J.T."/>
            <person name="Huang L.N."/>
            <person name="Li W.J."/>
            <person name="Jiang H.C."/>
            <person name="Dong H.L."/>
            <person name="Shu W.S."/>
        </authorList>
    </citation>
    <scope>NUCLEOTIDE SEQUENCE [LARGE SCALE GENOMIC DNA]</scope>
    <source>
        <strain evidence="9">AP2</strain>
    </source>
</reference>
<evidence type="ECO:0000256" key="8">
    <source>
        <dbReference type="SAM" id="Phobius"/>
    </source>
</evidence>
<comment type="similarity">
    <text evidence="2 7">Belongs to the ExbD/TolR family.</text>
</comment>
<evidence type="ECO:0000256" key="5">
    <source>
        <dbReference type="ARBA" id="ARBA00022989"/>
    </source>
</evidence>
<keyword evidence="4 7" id="KW-0812">Transmembrane</keyword>
<feature type="transmembrane region" description="Helical" evidence="8">
    <location>
        <begin position="16"/>
        <end position="37"/>
    </location>
</feature>
<dbReference type="InterPro" id="IPR003400">
    <property type="entry name" value="ExbD"/>
</dbReference>
<dbReference type="Proteomes" id="UP000316562">
    <property type="component" value="Unassembled WGS sequence"/>
</dbReference>
<evidence type="ECO:0000313" key="9">
    <source>
        <dbReference type="EMBL" id="RZD17256.1"/>
    </source>
</evidence>
<name>A0A519BJ27_ACIG2</name>
<accession>A0A519BJ27</accession>
<keyword evidence="5 8" id="KW-1133">Transmembrane helix</keyword>
<evidence type="ECO:0000256" key="3">
    <source>
        <dbReference type="ARBA" id="ARBA00022475"/>
    </source>
</evidence>
<dbReference type="GO" id="GO:0015031">
    <property type="term" value="P:protein transport"/>
    <property type="evidence" value="ECO:0007669"/>
    <property type="project" value="UniProtKB-KW"/>
</dbReference>
<evidence type="ECO:0000256" key="6">
    <source>
        <dbReference type="ARBA" id="ARBA00023136"/>
    </source>
</evidence>
<dbReference type="AlphaFoldDB" id="A0A519BJ27"/>